<dbReference type="Pfam" id="PF13683">
    <property type="entry name" value="rve_3"/>
    <property type="match status" value="1"/>
</dbReference>
<reference evidence="3 4" key="1">
    <citation type="journal article" date="2015" name="Int. J. Syst. Evol. Microbiol.">
        <title>Erythrobacter atlanticus sp. nov., a bacterium from ocean sediment able to degrade polycyclic aromatic hydrocarbons.</title>
        <authorList>
            <person name="Zhuang L."/>
            <person name="Liu Y."/>
            <person name="Wang L."/>
            <person name="Wang W."/>
            <person name="Shao Z."/>
        </authorList>
    </citation>
    <scope>NUCLEOTIDE SEQUENCE [LARGE SCALE GENOMIC DNA]</scope>
    <source>
        <strain evidence="4">s21-N3</strain>
    </source>
</reference>
<feature type="region of interest" description="Disordered" evidence="1">
    <location>
        <begin position="88"/>
        <end position="111"/>
    </location>
</feature>
<dbReference type="Proteomes" id="UP000059113">
    <property type="component" value="Chromosome"/>
</dbReference>
<sequence length="123" mass="13366">MSEVIGPRGKSGMIVSDYGTELISNAVLAWYGEIGVEWHYIAPGRPMQNGNVESLNVSFATNCSTRHCSSASPRVAIAAWAEDYNRERPHSSLGYETPEATAAELDKQRPASTALIRNNAARL</sequence>
<evidence type="ECO:0000259" key="2">
    <source>
        <dbReference type="PROSITE" id="PS50994"/>
    </source>
</evidence>
<reference evidence="4" key="2">
    <citation type="submission" date="2015-04" db="EMBL/GenBank/DDBJ databases">
        <title>The complete genome sequence of Erythrobacter sp. s21-N3.</title>
        <authorList>
            <person name="Zhuang L."/>
            <person name="Liu Y."/>
            <person name="Shao Z."/>
        </authorList>
    </citation>
    <scope>NUCLEOTIDE SEQUENCE [LARGE SCALE GENOMIC DNA]</scope>
    <source>
        <strain evidence="4">s21-N3</strain>
    </source>
</reference>
<evidence type="ECO:0000313" key="4">
    <source>
        <dbReference type="Proteomes" id="UP000059113"/>
    </source>
</evidence>
<dbReference type="GO" id="GO:0015074">
    <property type="term" value="P:DNA integration"/>
    <property type="evidence" value="ECO:0007669"/>
    <property type="project" value="InterPro"/>
</dbReference>
<dbReference type="GO" id="GO:0003676">
    <property type="term" value="F:nucleic acid binding"/>
    <property type="evidence" value="ECO:0007669"/>
    <property type="project" value="InterPro"/>
</dbReference>
<feature type="domain" description="Integrase catalytic" evidence="2">
    <location>
        <begin position="1"/>
        <end position="106"/>
    </location>
</feature>
<dbReference type="AlphaFoldDB" id="A0A161J4H0"/>
<accession>A0A161J4H0</accession>
<gene>
    <name evidence="3" type="ORF">CP97_14863</name>
</gene>
<dbReference type="PANTHER" id="PTHR47515:SF1">
    <property type="entry name" value="BLR2054 PROTEIN"/>
    <property type="match status" value="1"/>
</dbReference>
<dbReference type="OrthoDB" id="9809060at2"/>
<dbReference type="RefSeq" id="WP_082863857.1">
    <property type="nucleotide sequence ID" value="NZ_CP011310.1"/>
</dbReference>
<dbReference type="EMBL" id="CP011310">
    <property type="protein sequence ID" value="ANC50549.1"/>
    <property type="molecule type" value="Genomic_DNA"/>
</dbReference>
<dbReference type="SUPFAM" id="SSF53098">
    <property type="entry name" value="Ribonuclease H-like"/>
    <property type="match status" value="1"/>
</dbReference>
<proteinExistence type="predicted"/>
<keyword evidence="4" id="KW-1185">Reference proteome</keyword>
<dbReference type="InterPro" id="IPR036397">
    <property type="entry name" value="RNaseH_sf"/>
</dbReference>
<dbReference type="InterPro" id="IPR012337">
    <property type="entry name" value="RNaseH-like_sf"/>
</dbReference>
<protein>
    <submittedName>
        <fullName evidence="3">Integrase catalytic subunit</fullName>
    </submittedName>
</protein>
<evidence type="ECO:0000256" key="1">
    <source>
        <dbReference type="SAM" id="MobiDB-lite"/>
    </source>
</evidence>
<evidence type="ECO:0000313" key="3">
    <source>
        <dbReference type="EMBL" id="ANC50549.1"/>
    </source>
</evidence>
<dbReference type="PROSITE" id="PS50994">
    <property type="entry name" value="INTEGRASE"/>
    <property type="match status" value="1"/>
</dbReference>
<dbReference type="PANTHER" id="PTHR47515">
    <property type="entry name" value="LOW CALCIUM RESPONSE LOCUS PROTEIN T"/>
    <property type="match status" value="1"/>
</dbReference>
<name>A0A161J4H0_9SPHN</name>
<organism evidence="3 4">
    <name type="scientific">Aurantiacibacter atlanticus</name>
    <dbReference type="NCBI Taxonomy" id="1648404"/>
    <lineage>
        <taxon>Bacteria</taxon>
        <taxon>Pseudomonadati</taxon>
        <taxon>Pseudomonadota</taxon>
        <taxon>Alphaproteobacteria</taxon>
        <taxon>Sphingomonadales</taxon>
        <taxon>Erythrobacteraceae</taxon>
        <taxon>Aurantiacibacter</taxon>
    </lineage>
</organism>
<dbReference type="InterPro" id="IPR001584">
    <property type="entry name" value="Integrase_cat-core"/>
</dbReference>
<dbReference type="KEGG" id="ery:CP97_14863"/>
<dbReference type="Gene3D" id="3.30.420.10">
    <property type="entry name" value="Ribonuclease H-like superfamily/Ribonuclease H"/>
    <property type="match status" value="1"/>
</dbReference>